<evidence type="ECO:0000313" key="14">
    <source>
        <dbReference type="Proteomes" id="UP000018144"/>
    </source>
</evidence>
<evidence type="ECO:0000259" key="12">
    <source>
        <dbReference type="PROSITE" id="PS51847"/>
    </source>
</evidence>
<keyword evidence="8 10" id="KW-0496">Mitochondrion</keyword>
<reference evidence="13 14" key="1">
    <citation type="journal article" date="2013" name="PLoS Genet.">
        <title>The genome and development-dependent transcriptomes of Pyronema confluens: a window into fungal evolution.</title>
        <authorList>
            <person name="Traeger S."/>
            <person name="Altegoer F."/>
            <person name="Freitag M."/>
            <person name="Gabaldon T."/>
            <person name="Kempken F."/>
            <person name="Kumar A."/>
            <person name="Marcet-Houben M."/>
            <person name="Poggeler S."/>
            <person name="Stajich J.E."/>
            <person name="Nowrousian M."/>
        </authorList>
    </citation>
    <scope>NUCLEOTIDE SEQUENCE [LARGE SCALE GENOMIC DNA]</scope>
    <source>
        <strain evidence="14">CBS 100304</strain>
        <tissue evidence="13">Vegetative mycelium</tissue>
    </source>
</reference>
<feature type="domain" description="SMP-LTD" evidence="12">
    <location>
        <begin position="52"/>
        <end position="257"/>
    </location>
</feature>
<evidence type="ECO:0000256" key="4">
    <source>
        <dbReference type="ARBA" id="ARBA00022692"/>
    </source>
</evidence>
<keyword evidence="9 10" id="KW-0472">Membrane</keyword>
<feature type="compositionally biased region" description="Polar residues" evidence="11">
    <location>
        <begin position="268"/>
        <end position="278"/>
    </location>
</feature>
<evidence type="ECO:0000256" key="1">
    <source>
        <dbReference type="ARBA" id="ARBA00004370"/>
    </source>
</evidence>
<dbReference type="Pfam" id="PF26545">
    <property type="entry name" value="Mdm34_N"/>
    <property type="match status" value="1"/>
</dbReference>
<dbReference type="GO" id="GO:1990456">
    <property type="term" value="P:mitochondrion-endoplasmic reticulum membrane tethering"/>
    <property type="evidence" value="ECO:0007669"/>
    <property type="project" value="TreeGrafter"/>
</dbReference>
<dbReference type="CDD" id="cd21673">
    <property type="entry name" value="SMP_Mdm34"/>
    <property type="match status" value="1"/>
</dbReference>
<evidence type="ECO:0000313" key="13">
    <source>
        <dbReference type="EMBL" id="CCX33075.1"/>
    </source>
</evidence>
<dbReference type="InterPro" id="IPR058825">
    <property type="entry name" value="MDM34_N"/>
</dbReference>
<dbReference type="GO" id="GO:0008289">
    <property type="term" value="F:lipid binding"/>
    <property type="evidence" value="ECO:0007669"/>
    <property type="project" value="UniProtKB-KW"/>
</dbReference>
<feature type="compositionally biased region" description="Low complexity" evidence="11">
    <location>
        <begin position="390"/>
        <end position="407"/>
    </location>
</feature>
<sequence>MRGRTLDPYKQGFTLSGAVTSTLVRLSAPQPKLTCCSLAPECSFLLTRLAEMAFNFNWSRLATSSISDNFHTIAKELLTEALNRSANPSVIVDSDIAVEGLELGDEAPELEVLEISDLAEDRFRGVLRFTYDGNACMTLKARVQVNPLCTYLKTIPDFASPQPLSAAATSLRIPVELTLSQFKLCGKVFVVYSKEKGITLVFANDPLESVRVRSSFDSVPFIKNYLQEEVEKHVRGLFQSELPLAVYKLSLRLLGIAESKAESKEQPKSTTYPTISTPEKQDVEPAVEPGEAEPATVESLGPGSPEDEDILDPHELRLSALQNSSKTLSLFTPLLSGVLYQAMPALASVARPTIDDQHTPATSGITTPRRKRKHRIVNLRKSSGEKKSASEPTSESSSEYTSTAQQSVASITTAPTLSSGPTRFSLVRGDEPRVREHTPAKPIRRTRLQDEKHAHEERPRLARNMDYESGIVEKAFIKQFMAEMRRQAGEMAMEMDP</sequence>
<dbReference type="AlphaFoldDB" id="U4LTS6"/>
<feature type="region of interest" description="Disordered" evidence="11">
    <location>
        <begin position="260"/>
        <end position="310"/>
    </location>
</feature>
<feature type="compositionally biased region" description="Basic and acidic residues" evidence="11">
    <location>
        <begin position="447"/>
        <end position="459"/>
    </location>
</feature>
<protein>
    <recommendedName>
        <fullName evidence="10">Mitochondrial distribution and morphology protein 34</fullName>
    </recommendedName>
</protein>
<keyword evidence="6" id="KW-0445">Lipid transport</keyword>
<proteinExistence type="inferred from homology"/>
<feature type="compositionally biased region" description="Basic residues" evidence="11">
    <location>
        <begin position="368"/>
        <end position="378"/>
    </location>
</feature>
<dbReference type="HAMAP" id="MF_03105">
    <property type="entry name" value="Mdm34"/>
    <property type="match status" value="1"/>
</dbReference>
<dbReference type="STRING" id="1076935.U4LTS6"/>
<dbReference type="GO" id="GO:0007005">
    <property type="term" value="P:mitochondrion organization"/>
    <property type="evidence" value="ECO:0007669"/>
    <property type="project" value="InterPro"/>
</dbReference>
<comment type="domain">
    <text evidence="10">Lacks alpha-helical transmembrane segments, suggesting that it resides in the membrane via beta-sheet conformations similar to those predicted for other outer membrane proteins and porin.</text>
</comment>
<evidence type="ECO:0000256" key="3">
    <source>
        <dbReference type="ARBA" id="ARBA00022452"/>
    </source>
</evidence>
<feature type="compositionally biased region" description="Basic and acidic residues" evidence="11">
    <location>
        <begin position="428"/>
        <end position="439"/>
    </location>
</feature>
<evidence type="ECO:0000256" key="7">
    <source>
        <dbReference type="ARBA" id="ARBA00023121"/>
    </source>
</evidence>
<keyword evidence="7" id="KW-0446">Lipid-binding</keyword>
<dbReference type="EMBL" id="HF936006">
    <property type="protein sequence ID" value="CCX33075.1"/>
    <property type="molecule type" value="Genomic_DNA"/>
</dbReference>
<keyword evidence="4 10" id="KW-0812">Transmembrane</keyword>
<comment type="similarity">
    <text evidence="10">Belongs to the MDM34 family.</text>
</comment>
<keyword evidence="2" id="KW-0813">Transport</keyword>
<keyword evidence="5 10" id="KW-1000">Mitochondrion outer membrane</keyword>
<dbReference type="GO" id="GO:0015914">
    <property type="term" value="P:phospholipid transport"/>
    <property type="evidence" value="ECO:0007669"/>
    <property type="project" value="TreeGrafter"/>
</dbReference>
<evidence type="ECO:0000256" key="9">
    <source>
        <dbReference type="ARBA" id="ARBA00023136"/>
    </source>
</evidence>
<evidence type="ECO:0000256" key="8">
    <source>
        <dbReference type="ARBA" id="ARBA00023128"/>
    </source>
</evidence>
<evidence type="ECO:0000256" key="5">
    <source>
        <dbReference type="ARBA" id="ARBA00022787"/>
    </source>
</evidence>
<comment type="subunit">
    <text evidence="10">Component of the ER-mitochondria encounter structure (ERMES) or MDM complex, composed of MMM1, MDM10, MDM12 and MDM34.</text>
</comment>
<comment type="subcellular location">
    <subcellularLocation>
        <location evidence="1">Membrane</location>
    </subcellularLocation>
    <subcellularLocation>
        <location evidence="10">Mitochondrion outer membrane</location>
        <topology evidence="10">Multi-pass membrane protein</topology>
    </subcellularLocation>
    <text evidence="10">The ERMES/MDM complex localizes to a few discrete foci (around 10 per single cell), that represent mitochondria-endoplasmic reticulum junctions. These foci are often found next to mtDNA nucleoids.</text>
</comment>
<dbReference type="OrthoDB" id="17927at2759"/>
<organism evidence="13 14">
    <name type="scientific">Pyronema omphalodes (strain CBS 100304)</name>
    <name type="common">Pyronema confluens</name>
    <dbReference type="NCBI Taxonomy" id="1076935"/>
    <lineage>
        <taxon>Eukaryota</taxon>
        <taxon>Fungi</taxon>
        <taxon>Dikarya</taxon>
        <taxon>Ascomycota</taxon>
        <taxon>Pezizomycotina</taxon>
        <taxon>Pezizomycetes</taxon>
        <taxon>Pezizales</taxon>
        <taxon>Pyronemataceae</taxon>
        <taxon>Pyronema</taxon>
    </lineage>
</organism>
<evidence type="ECO:0000256" key="11">
    <source>
        <dbReference type="SAM" id="MobiDB-lite"/>
    </source>
</evidence>
<dbReference type="PANTHER" id="PTHR28185:SF1">
    <property type="entry name" value="MITOCHONDRIAL DISTRIBUTION AND MORPHOLOGY PROTEIN 34"/>
    <property type="match status" value="1"/>
</dbReference>
<evidence type="ECO:0000256" key="10">
    <source>
        <dbReference type="HAMAP-Rule" id="MF_03105"/>
    </source>
</evidence>
<feature type="region of interest" description="Disordered" evidence="11">
    <location>
        <begin position="351"/>
        <end position="459"/>
    </location>
</feature>
<dbReference type="InterPro" id="IPR027536">
    <property type="entry name" value="MDM34"/>
</dbReference>
<feature type="compositionally biased region" description="Polar residues" evidence="11">
    <location>
        <begin position="408"/>
        <end position="422"/>
    </location>
</feature>
<name>U4LTS6_PYROM</name>
<feature type="compositionally biased region" description="Low complexity" evidence="11">
    <location>
        <begin position="284"/>
        <end position="298"/>
    </location>
</feature>
<evidence type="ECO:0000256" key="6">
    <source>
        <dbReference type="ARBA" id="ARBA00023055"/>
    </source>
</evidence>
<dbReference type="PANTHER" id="PTHR28185">
    <property type="entry name" value="MITOCHONDRIAL DISTRIBUTION AND MORPHOLOGY PROTEIN 34"/>
    <property type="match status" value="1"/>
</dbReference>
<comment type="function">
    <text evidence="10">Component of the ERMES/MDM complex, which serves as a molecular tether to connect the endoplasmic reticulum (ER) and mitochondria. Components of this complex are involved in the control of mitochondrial shape and protein biogenesis, and function in nonvesicular lipid trafficking between the ER and mitochondria. MDM34 is required for the interaction of the ER-resident membrane protein MMM1 and the outer mitochondrial membrane-resident beta-barrel protein MDM10.</text>
</comment>
<dbReference type="Proteomes" id="UP000018144">
    <property type="component" value="Unassembled WGS sequence"/>
</dbReference>
<accession>U4LTS6</accession>
<keyword evidence="3 10" id="KW-1134">Transmembrane beta strand</keyword>
<dbReference type="GO" id="GO:0032865">
    <property type="term" value="C:ERMES complex"/>
    <property type="evidence" value="ECO:0007669"/>
    <property type="project" value="UniProtKB-UniRule"/>
</dbReference>
<evidence type="ECO:0000256" key="2">
    <source>
        <dbReference type="ARBA" id="ARBA00022448"/>
    </source>
</evidence>
<keyword evidence="14" id="KW-1185">Reference proteome</keyword>
<gene>
    <name evidence="10" type="primary">MDM34</name>
    <name evidence="13" type="ORF">PCON_14106</name>
</gene>
<dbReference type="PROSITE" id="PS51847">
    <property type="entry name" value="SMP"/>
    <property type="match status" value="1"/>
</dbReference>
<dbReference type="InterPro" id="IPR031468">
    <property type="entry name" value="SMP_LBD"/>
</dbReference>